<comment type="caution">
    <text evidence="2">The sequence shown here is derived from an EMBL/GenBank/DDBJ whole genome shotgun (WGS) entry which is preliminary data.</text>
</comment>
<dbReference type="AlphaFoldDB" id="A0A317RH66"/>
<keyword evidence="3" id="KW-1185">Reference proteome</keyword>
<sequence>MTPSAQARNFCLLLAGCSLAWMAMAAPGEDPVTVNGKVSYLQLPTARPGGSADIVHRRDLPDHAKAKIARYVARAYAPDLMGVQTEKDVVSAVHTNGTRTTCVQTLAPRDPGNSFGSDQVVVIRGDLVNVCN</sequence>
<accession>A0A317RH66</accession>
<proteinExistence type="predicted"/>
<feature type="chain" id="PRO_5016429072" evidence="1">
    <location>
        <begin position="26"/>
        <end position="132"/>
    </location>
</feature>
<dbReference type="OrthoDB" id="8909104at2"/>
<dbReference type="Proteomes" id="UP000246483">
    <property type="component" value="Unassembled WGS sequence"/>
</dbReference>
<evidence type="ECO:0000313" key="3">
    <source>
        <dbReference type="Proteomes" id="UP000246483"/>
    </source>
</evidence>
<evidence type="ECO:0000313" key="2">
    <source>
        <dbReference type="EMBL" id="PWW49101.1"/>
    </source>
</evidence>
<feature type="signal peptide" evidence="1">
    <location>
        <begin position="1"/>
        <end position="25"/>
    </location>
</feature>
<organism evidence="2 3">
    <name type="scientific">Melaminivora alkalimesophila</name>
    <dbReference type="NCBI Taxonomy" id="1165852"/>
    <lineage>
        <taxon>Bacteria</taxon>
        <taxon>Pseudomonadati</taxon>
        <taxon>Pseudomonadota</taxon>
        <taxon>Betaproteobacteria</taxon>
        <taxon>Burkholderiales</taxon>
        <taxon>Comamonadaceae</taxon>
        <taxon>Melaminivora</taxon>
    </lineage>
</organism>
<evidence type="ECO:0000256" key="1">
    <source>
        <dbReference type="SAM" id="SignalP"/>
    </source>
</evidence>
<protein>
    <submittedName>
        <fullName evidence="2">Uncharacterized protein</fullName>
    </submittedName>
</protein>
<reference evidence="2 3" key="1">
    <citation type="submission" date="2018-05" db="EMBL/GenBank/DDBJ databases">
        <title>Genomic Encyclopedia of Type Strains, Phase IV (KMG-IV): sequencing the most valuable type-strain genomes for metagenomic binning, comparative biology and taxonomic classification.</title>
        <authorList>
            <person name="Goeker M."/>
        </authorList>
    </citation>
    <scope>NUCLEOTIDE SEQUENCE [LARGE SCALE GENOMIC DNA]</scope>
    <source>
        <strain evidence="2 3">DSM 26006</strain>
    </source>
</reference>
<dbReference type="RefSeq" id="WP_040436305.1">
    <property type="nucleotide sequence ID" value="NZ_ALEE01000385.1"/>
</dbReference>
<keyword evidence="1" id="KW-0732">Signal</keyword>
<name>A0A317RH66_9BURK</name>
<gene>
    <name evidence="2" type="ORF">DFR36_101625</name>
</gene>
<dbReference type="EMBL" id="QGUB01000001">
    <property type="protein sequence ID" value="PWW49101.1"/>
    <property type="molecule type" value="Genomic_DNA"/>
</dbReference>